<name>A0ABD0MRH0_CIRMR</name>
<dbReference type="Gene3D" id="3.10.10.10">
    <property type="entry name" value="HIV Type 1 Reverse Transcriptase, subunit A, domain 1"/>
    <property type="match status" value="1"/>
</dbReference>
<evidence type="ECO:0000259" key="3">
    <source>
        <dbReference type="PROSITE" id="PS50013"/>
    </source>
</evidence>
<feature type="region of interest" description="Disordered" evidence="2">
    <location>
        <begin position="126"/>
        <end position="168"/>
    </location>
</feature>
<dbReference type="Gene3D" id="2.40.50.40">
    <property type="match status" value="1"/>
</dbReference>
<dbReference type="AlphaFoldDB" id="A0ABD0MRH0"/>
<dbReference type="GO" id="GO:0005634">
    <property type="term" value="C:nucleus"/>
    <property type="evidence" value="ECO:0007669"/>
    <property type="project" value="UniProtKB-SubCell"/>
</dbReference>
<dbReference type="SUPFAM" id="SSF54160">
    <property type="entry name" value="Chromo domain-like"/>
    <property type="match status" value="1"/>
</dbReference>
<gene>
    <name evidence="4" type="ORF">M9458_052307</name>
</gene>
<dbReference type="Gene3D" id="3.30.70.270">
    <property type="match status" value="1"/>
</dbReference>
<feature type="domain" description="Chromo" evidence="3">
    <location>
        <begin position="64"/>
        <end position="122"/>
    </location>
</feature>
<proteinExistence type="predicted"/>
<evidence type="ECO:0000256" key="2">
    <source>
        <dbReference type="SAM" id="MobiDB-lite"/>
    </source>
</evidence>
<dbReference type="InterPro" id="IPR043128">
    <property type="entry name" value="Rev_trsase/Diguanyl_cyclase"/>
</dbReference>
<dbReference type="InterPro" id="IPR000953">
    <property type="entry name" value="Chromo/chromo_shadow_dom"/>
</dbReference>
<dbReference type="SUPFAM" id="SSF56672">
    <property type="entry name" value="DNA/RNA polymerases"/>
    <property type="match status" value="1"/>
</dbReference>
<comment type="subcellular location">
    <subcellularLocation>
        <location evidence="1">Nucleus</location>
    </subcellularLocation>
</comment>
<protein>
    <recommendedName>
        <fullName evidence="3">Chromo domain-containing protein</fullName>
    </recommendedName>
</protein>
<keyword evidence="5" id="KW-1185">Reference proteome</keyword>
<dbReference type="Proteomes" id="UP001529510">
    <property type="component" value="Unassembled WGS sequence"/>
</dbReference>
<feature type="compositionally biased region" description="Polar residues" evidence="2">
    <location>
        <begin position="157"/>
        <end position="168"/>
    </location>
</feature>
<dbReference type="Pfam" id="PF00385">
    <property type="entry name" value="Chromo"/>
    <property type="match status" value="1"/>
</dbReference>
<dbReference type="InterPro" id="IPR043502">
    <property type="entry name" value="DNA/RNA_pol_sf"/>
</dbReference>
<evidence type="ECO:0000313" key="5">
    <source>
        <dbReference type="Proteomes" id="UP001529510"/>
    </source>
</evidence>
<accession>A0ABD0MRH0</accession>
<dbReference type="InterPro" id="IPR016197">
    <property type="entry name" value="Chromo-like_dom_sf"/>
</dbReference>
<dbReference type="InterPro" id="IPR023780">
    <property type="entry name" value="Chromo_domain"/>
</dbReference>
<evidence type="ECO:0000313" key="4">
    <source>
        <dbReference type="EMBL" id="KAL0152584.1"/>
    </source>
</evidence>
<evidence type="ECO:0000256" key="1">
    <source>
        <dbReference type="ARBA" id="ARBA00004123"/>
    </source>
</evidence>
<comment type="caution">
    <text evidence="4">The sequence shown here is derived from an EMBL/GenBank/DDBJ whole genome shotgun (WGS) entry which is preliminary data.</text>
</comment>
<dbReference type="PROSITE" id="PS50013">
    <property type="entry name" value="CHROMO_2"/>
    <property type="match status" value="1"/>
</dbReference>
<organism evidence="4 5">
    <name type="scientific">Cirrhinus mrigala</name>
    <name type="common">Mrigala</name>
    <dbReference type="NCBI Taxonomy" id="683832"/>
    <lineage>
        <taxon>Eukaryota</taxon>
        <taxon>Metazoa</taxon>
        <taxon>Chordata</taxon>
        <taxon>Craniata</taxon>
        <taxon>Vertebrata</taxon>
        <taxon>Euteleostomi</taxon>
        <taxon>Actinopterygii</taxon>
        <taxon>Neopterygii</taxon>
        <taxon>Teleostei</taxon>
        <taxon>Ostariophysi</taxon>
        <taxon>Cypriniformes</taxon>
        <taxon>Cyprinidae</taxon>
        <taxon>Labeoninae</taxon>
        <taxon>Labeonini</taxon>
        <taxon>Cirrhinus</taxon>
    </lineage>
</organism>
<sequence length="168" mass="19097">MFSKLDLQSAYNLIRIRVGGEWKTAFITPMGHYEYWPFSPCATDTTRVEAESPPLEVLDKPSIYTVHEILDSRHRGGRLEYFIDWEGYGPEERSWIAREDVLDTALLLEFHHSHLDLPAPCSRSCPRRHVRASGAAPGRGSNDRHSPQPPPPSTSSEAQHTRSQSPEY</sequence>
<dbReference type="SMART" id="SM00298">
    <property type="entry name" value="CHROMO"/>
    <property type="match status" value="1"/>
</dbReference>
<reference evidence="4 5" key="1">
    <citation type="submission" date="2024-05" db="EMBL/GenBank/DDBJ databases">
        <title>Genome sequencing and assembly of Indian major carp, Cirrhinus mrigala (Hamilton, 1822).</title>
        <authorList>
            <person name="Mohindra V."/>
            <person name="Chowdhury L.M."/>
            <person name="Lal K."/>
            <person name="Jena J.K."/>
        </authorList>
    </citation>
    <scope>NUCLEOTIDE SEQUENCE [LARGE SCALE GENOMIC DNA]</scope>
    <source>
        <strain evidence="4">CM1030</strain>
        <tissue evidence="4">Blood</tissue>
    </source>
</reference>
<dbReference type="EMBL" id="JAMKFB020000189">
    <property type="protein sequence ID" value="KAL0152584.1"/>
    <property type="molecule type" value="Genomic_DNA"/>
</dbReference>